<dbReference type="SUPFAM" id="SSF56112">
    <property type="entry name" value="Protein kinase-like (PK-like)"/>
    <property type="match status" value="1"/>
</dbReference>
<dbReference type="OrthoDB" id="10261027at2759"/>
<evidence type="ECO:0000313" key="5">
    <source>
        <dbReference type="Proteomes" id="UP000789405"/>
    </source>
</evidence>
<protein>
    <submittedName>
        <fullName evidence="4">20692_t:CDS:1</fullName>
    </submittedName>
</protein>
<feature type="chain" id="PRO_5040261108" evidence="2">
    <location>
        <begin position="19"/>
        <end position="203"/>
    </location>
</feature>
<reference evidence="4" key="1">
    <citation type="submission" date="2021-06" db="EMBL/GenBank/DDBJ databases">
        <authorList>
            <person name="Kallberg Y."/>
            <person name="Tangrot J."/>
            <person name="Rosling A."/>
        </authorList>
    </citation>
    <scope>NUCLEOTIDE SEQUENCE</scope>
    <source>
        <strain evidence="4">MA453B</strain>
    </source>
</reference>
<feature type="domain" description="Protein kinase" evidence="3">
    <location>
        <begin position="135"/>
        <end position="203"/>
    </location>
</feature>
<dbReference type="InterPro" id="IPR011009">
    <property type="entry name" value="Kinase-like_dom_sf"/>
</dbReference>
<organism evidence="4 5">
    <name type="scientific">Dentiscutata erythropus</name>
    <dbReference type="NCBI Taxonomy" id="1348616"/>
    <lineage>
        <taxon>Eukaryota</taxon>
        <taxon>Fungi</taxon>
        <taxon>Fungi incertae sedis</taxon>
        <taxon>Mucoromycota</taxon>
        <taxon>Glomeromycotina</taxon>
        <taxon>Glomeromycetes</taxon>
        <taxon>Diversisporales</taxon>
        <taxon>Gigasporaceae</taxon>
        <taxon>Dentiscutata</taxon>
    </lineage>
</organism>
<dbReference type="GO" id="GO:0005524">
    <property type="term" value="F:ATP binding"/>
    <property type="evidence" value="ECO:0007669"/>
    <property type="project" value="InterPro"/>
</dbReference>
<feature type="compositionally biased region" description="Polar residues" evidence="1">
    <location>
        <begin position="30"/>
        <end position="39"/>
    </location>
</feature>
<name>A0A9N9JT80_9GLOM</name>
<gene>
    <name evidence="4" type="ORF">DERYTH_LOCUS22162</name>
</gene>
<proteinExistence type="predicted"/>
<sequence>MRFCKHLFTFFNIFRLLACPFLCPSVSNQEKSHNETANPSKPPDCDDLAGDNSNKEEFQNEATNPSKLPDCDVLVSDHANKEEFHNKAINPSKSPDCETAYDSVSGLANKEFHNDHLKPPGYETIYNLDIEYSELADLKPFESGGFGTVYKGQWNGLCIAAKFVKRGGFSTELKNKDFERELEALRTSKYCKEYIIQFYGLSQ</sequence>
<evidence type="ECO:0000259" key="3">
    <source>
        <dbReference type="PROSITE" id="PS50011"/>
    </source>
</evidence>
<feature type="signal peptide" evidence="2">
    <location>
        <begin position="1"/>
        <end position="18"/>
    </location>
</feature>
<dbReference type="Gene3D" id="3.30.200.20">
    <property type="entry name" value="Phosphorylase Kinase, domain 1"/>
    <property type="match status" value="1"/>
</dbReference>
<keyword evidence="2" id="KW-0732">Signal</keyword>
<dbReference type="AlphaFoldDB" id="A0A9N9JT80"/>
<comment type="caution">
    <text evidence="4">The sequence shown here is derived from an EMBL/GenBank/DDBJ whole genome shotgun (WGS) entry which is preliminary data.</text>
</comment>
<dbReference type="InterPro" id="IPR000719">
    <property type="entry name" value="Prot_kinase_dom"/>
</dbReference>
<evidence type="ECO:0000256" key="2">
    <source>
        <dbReference type="SAM" id="SignalP"/>
    </source>
</evidence>
<evidence type="ECO:0000313" key="4">
    <source>
        <dbReference type="EMBL" id="CAG8794915.1"/>
    </source>
</evidence>
<keyword evidence="5" id="KW-1185">Reference proteome</keyword>
<dbReference type="Proteomes" id="UP000789405">
    <property type="component" value="Unassembled WGS sequence"/>
</dbReference>
<accession>A0A9N9JT80</accession>
<feature type="region of interest" description="Disordered" evidence="1">
    <location>
        <begin position="30"/>
        <end position="70"/>
    </location>
</feature>
<dbReference type="EMBL" id="CAJVPY010030018">
    <property type="protein sequence ID" value="CAG8794915.1"/>
    <property type="molecule type" value="Genomic_DNA"/>
</dbReference>
<feature type="non-terminal residue" evidence="4">
    <location>
        <position position="203"/>
    </location>
</feature>
<evidence type="ECO:0000256" key="1">
    <source>
        <dbReference type="SAM" id="MobiDB-lite"/>
    </source>
</evidence>
<dbReference type="GO" id="GO:0004672">
    <property type="term" value="F:protein kinase activity"/>
    <property type="evidence" value="ECO:0007669"/>
    <property type="project" value="InterPro"/>
</dbReference>
<dbReference type="PROSITE" id="PS50011">
    <property type="entry name" value="PROTEIN_KINASE_DOM"/>
    <property type="match status" value="1"/>
</dbReference>